<dbReference type="EMBL" id="PEZH01000027">
    <property type="protein sequence ID" value="PIS15132.1"/>
    <property type="molecule type" value="Genomic_DNA"/>
</dbReference>
<evidence type="ECO:0000313" key="1">
    <source>
        <dbReference type="EMBL" id="PIS15132.1"/>
    </source>
</evidence>
<proteinExistence type="predicted"/>
<reference evidence="2" key="1">
    <citation type="submission" date="2017-09" db="EMBL/GenBank/DDBJ databases">
        <title>Depth-based differentiation of microbial function through sediment-hosted aquifers and enrichment of novel symbionts in the deep terrestrial subsurface.</title>
        <authorList>
            <person name="Probst A.J."/>
            <person name="Ladd B."/>
            <person name="Jarett J.K."/>
            <person name="Geller-Mcgrath D.E."/>
            <person name="Sieber C.M.K."/>
            <person name="Emerson J.B."/>
            <person name="Anantharaman K."/>
            <person name="Thomas B.C."/>
            <person name="Malmstrom R."/>
            <person name="Stieglmeier M."/>
            <person name="Klingl A."/>
            <person name="Woyke T."/>
            <person name="Ryan C.M."/>
            <person name="Banfield J.F."/>
        </authorList>
    </citation>
    <scope>NUCLEOTIDE SEQUENCE [LARGE SCALE GENOMIC DNA]</scope>
</reference>
<comment type="caution">
    <text evidence="1">The sequence shown here is derived from an EMBL/GenBank/DDBJ whole genome shotgun (WGS) entry which is preliminary data.</text>
</comment>
<accession>A0A2H0WR29</accession>
<gene>
    <name evidence="1" type="ORF">COT63_01595</name>
</gene>
<evidence type="ECO:0000313" key="2">
    <source>
        <dbReference type="Proteomes" id="UP000231282"/>
    </source>
</evidence>
<name>A0A2H0WR29_9BACT</name>
<organism evidence="1 2">
    <name type="scientific">Candidatus Shapirobacteria bacterium CG09_land_8_20_14_0_10_38_17</name>
    <dbReference type="NCBI Taxonomy" id="1974884"/>
    <lineage>
        <taxon>Bacteria</taxon>
        <taxon>Candidatus Shapironibacteriota</taxon>
    </lineage>
</organism>
<sequence>MNKETLACDPSRWNHQTPPDQIKEDLAFYGLEHGHSPEHQKEKGVFVIGYYYQVNSQQKTIYSLNPENGSTYPQDVRQMFDTSTLRGQQEKIGFEKLTQLFFVAPAGSLAIWISPAGDTYSYPRIYMGQVGSTDENGNKTIEAIDFNCDLKDQQLKSLLEKLDPQIYLTPTPDDNDFLQSPLLLTPGEEKPIHHPKEILTAIKELGISHIHGVPIEKIVPQIEEKTWQIYLEKSKEITQRIAFKIKTALDAQNHYQALFYMAQFEQEIAHQGGFFALQSSCGAAISSIFSLSPRPQYGLPAFGLEITGNIQTCPACGHTFNHSIPIGGHCPYCGAERKC</sequence>
<dbReference type="Proteomes" id="UP000231282">
    <property type="component" value="Unassembled WGS sequence"/>
</dbReference>
<protein>
    <submittedName>
        <fullName evidence="1">Uncharacterized protein</fullName>
    </submittedName>
</protein>
<dbReference type="AlphaFoldDB" id="A0A2H0WR29"/>